<dbReference type="EMBL" id="RJMB01000022">
    <property type="protein sequence ID" value="RNL82568.1"/>
    <property type="molecule type" value="Genomic_DNA"/>
</dbReference>
<feature type="domain" description="Spermatogenesis-associated protein 20-like TRX" evidence="1">
    <location>
        <begin position="3"/>
        <end position="157"/>
    </location>
</feature>
<proteinExistence type="predicted"/>
<reference evidence="2 3" key="1">
    <citation type="submission" date="2018-11" db="EMBL/GenBank/DDBJ databases">
        <title>The genome draft of YIM 96095.</title>
        <authorList>
            <person name="Tang S.-K."/>
            <person name="Chunyu W.-X."/>
            <person name="Feng Y.-Z."/>
        </authorList>
    </citation>
    <scope>NUCLEOTIDE SEQUENCE [LARGE SCALE GENOMIC DNA]</scope>
    <source>
        <strain evidence="2 3">YIM 96095</strain>
    </source>
</reference>
<dbReference type="Pfam" id="PF03190">
    <property type="entry name" value="Thioredox_DsbH"/>
    <property type="match status" value="1"/>
</dbReference>
<accession>A0A3N0E417</accession>
<dbReference type="Gene3D" id="1.50.10.10">
    <property type="match status" value="1"/>
</dbReference>
<evidence type="ECO:0000259" key="1">
    <source>
        <dbReference type="Pfam" id="PF03190"/>
    </source>
</evidence>
<dbReference type="InterPro" id="IPR008928">
    <property type="entry name" value="6-hairpin_glycosidase_sf"/>
</dbReference>
<dbReference type="SUPFAM" id="SSF48208">
    <property type="entry name" value="Six-hairpin glycosidases"/>
    <property type="match status" value="1"/>
</dbReference>
<evidence type="ECO:0000313" key="2">
    <source>
        <dbReference type="EMBL" id="RNL82568.1"/>
    </source>
</evidence>
<name>A0A3N0E417_9ACTN</name>
<sequence>MSNRLADATSPYLLQHAENPVDWYPWSEAAFAEARRRDVPVLLSVGYSACHWCHVMAHESFEDETTAEMMNSGFVNIKVDREERPDVDAVYMEATQAMTGQGGWPMTVFLTPEGAPFYCGTYFPRQQFQRLLQGVGRAWEQEREGVLEQGNRVVEALSAPRSLAGTGPPGADDLDSAVTVLEREYDAANGGFGGAPKFPPSMVLSFLVSQDARERRTRGATGGDRRALDMAMGTAEAMARGGMYDQIGGGFARYSVDAGWVVPHFEKMLYDNAQLVRAYTRLWRTTGDDLCRRVALETADWMVRGLRTPEGGFASALDADSEGEEGRYYVWTPEQLREVLGQEDGTWAAGVFGVTDAGSFERGTSVLRLREDPDDWERYARVRAALLAARDERVPPERDDKVVAAWNGLAIAGLAEAGALFDRPDLVEHARTAARLLVEVHEVEGRMRRTSRDGVVGPSAGVLEDYADVADGLLALHAVTGDPEWVPVAGRLLDVVLERFPDGKGGFYDTADDAEELFSRPQDPTDNVTPSGQFAAAGALLTYAGLTGSTLHREAAEAALAPAITLAEKAPRFAGWGLTVAETLLTGPMEVAIVGPGDVAETRELHRTALLSAPAGTALTVGDGTRAAGIPLLEERTLVEGAPAAYVCHGFTCDLPVTTTDALRDRLAGDRG</sequence>
<dbReference type="Gene3D" id="3.40.30.10">
    <property type="entry name" value="Glutaredoxin"/>
    <property type="match status" value="1"/>
</dbReference>
<dbReference type="GO" id="GO:0005975">
    <property type="term" value="P:carbohydrate metabolic process"/>
    <property type="evidence" value="ECO:0007669"/>
    <property type="project" value="InterPro"/>
</dbReference>
<dbReference type="AlphaFoldDB" id="A0A3N0E417"/>
<keyword evidence="3" id="KW-1185">Reference proteome</keyword>
<dbReference type="InterPro" id="IPR012341">
    <property type="entry name" value="6hp_glycosidase-like_sf"/>
</dbReference>
<evidence type="ECO:0000313" key="3">
    <source>
        <dbReference type="Proteomes" id="UP000269198"/>
    </source>
</evidence>
<dbReference type="PANTHER" id="PTHR42899:SF1">
    <property type="entry name" value="SPERMATOGENESIS-ASSOCIATED PROTEIN 20"/>
    <property type="match status" value="1"/>
</dbReference>
<gene>
    <name evidence="2" type="ORF">EFW17_19055</name>
</gene>
<comment type="caution">
    <text evidence="2">The sequence shown here is derived from an EMBL/GenBank/DDBJ whole genome shotgun (WGS) entry which is preliminary data.</text>
</comment>
<protein>
    <submittedName>
        <fullName evidence="2">Thioredoxin domain-containing protein</fullName>
    </submittedName>
</protein>
<dbReference type="InterPro" id="IPR036249">
    <property type="entry name" value="Thioredoxin-like_sf"/>
</dbReference>
<dbReference type="PANTHER" id="PTHR42899">
    <property type="entry name" value="SPERMATOGENESIS-ASSOCIATED PROTEIN 20"/>
    <property type="match status" value="1"/>
</dbReference>
<dbReference type="Proteomes" id="UP000269198">
    <property type="component" value="Unassembled WGS sequence"/>
</dbReference>
<dbReference type="OrthoDB" id="9762614at2"/>
<dbReference type="InterPro" id="IPR024705">
    <property type="entry name" value="Ssp411"/>
</dbReference>
<dbReference type="InterPro" id="IPR004879">
    <property type="entry name" value="Ssp411-like_TRX"/>
</dbReference>
<dbReference type="PIRSF" id="PIRSF006402">
    <property type="entry name" value="UCP006402_thioredoxin"/>
    <property type="match status" value="1"/>
</dbReference>
<dbReference type="SUPFAM" id="SSF52833">
    <property type="entry name" value="Thioredoxin-like"/>
    <property type="match status" value="1"/>
</dbReference>
<dbReference type="RefSeq" id="WP_123202774.1">
    <property type="nucleotide sequence ID" value="NZ_RJMB01000022.1"/>
</dbReference>
<organism evidence="2 3">
    <name type="scientific">Halostreptopolyspora alba</name>
    <dbReference type="NCBI Taxonomy" id="2487137"/>
    <lineage>
        <taxon>Bacteria</taxon>
        <taxon>Bacillati</taxon>
        <taxon>Actinomycetota</taxon>
        <taxon>Actinomycetes</taxon>
        <taxon>Streptosporangiales</taxon>
        <taxon>Nocardiopsidaceae</taxon>
        <taxon>Halostreptopolyspora</taxon>
    </lineage>
</organism>
<dbReference type="CDD" id="cd02955">
    <property type="entry name" value="SSP411"/>
    <property type="match status" value="1"/>
</dbReference>